<dbReference type="RefSeq" id="WP_132115200.1">
    <property type="nucleotide sequence ID" value="NZ_SMJU01000003.1"/>
</dbReference>
<comment type="caution">
    <text evidence="8">The sequence shown here is derived from an EMBL/GenBank/DDBJ whole genome shotgun (WGS) entry which is preliminary data.</text>
</comment>
<comment type="subcellular location">
    <subcellularLocation>
        <location evidence="1">Cell outer membrane</location>
    </subcellularLocation>
</comment>
<evidence type="ECO:0000256" key="3">
    <source>
        <dbReference type="ARBA" id="ARBA00022729"/>
    </source>
</evidence>
<keyword evidence="9" id="KW-1185">Reference proteome</keyword>
<evidence type="ECO:0000256" key="5">
    <source>
        <dbReference type="ARBA" id="ARBA00023237"/>
    </source>
</evidence>
<accession>A0A4R4KH01</accession>
<dbReference type="SUPFAM" id="SSF48452">
    <property type="entry name" value="TPR-like"/>
    <property type="match status" value="1"/>
</dbReference>
<keyword evidence="5" id="KW-0998">Cell outer membrane</keyword>
<dbReference type="OrthoDB" id="636214at2"/>
<dbReference type="GO" id="GO:0009279">
    <property type="term" value="C:cell outer membrane"/>
    <property type="evidence" value="ECO:0007669"/>
    <property type="project" value="UniProtKB-SubCell"/>
</dbReference>
<proteinExistence type="inferred from homology"/>
<dbReference type="InterPro" id="IPR012944">
    <property type="entry name" value="SusD_RagB_dom"/>
</dbReference>
<feature type="domain" description="RagB/SusD" evidence="6">
    <location>
        <begin position="347"/>
        <end position="469"/>
    </location>
</feature>
<evidence type="ECO:0000259" key="6">
    <source>
        <dbReference type="Pfam" id="PF07980"/>
    </source>
</evidence>
<sequence>MKRNSIKVLLLVLLIQASGCESLLDETVYSELTPGNFLNTPTGKQAVLTSAYGNIQMRGHNYLFLSAHTSQEVWNQGGSIEALLTPLTNFTWDSNHQYFSDAWGSQYGAVRDANIVIDNTSSTDATAFDKQLNAEARFVRVVAYNQLYDWFGPVPLYLTSTPSEFKLSRATDAEMKAFIEKELLEVAAELPLSQAQYGRATKGAALGILAKFYLNTKQWQKTADITKQIMDLKKYSLIPNYKNVFAIANEGNAEMLWVIPASAQAGHNLVALTFPTDYPLPQPNQQVFAARSYFFDSFVNSFEPGDTRRDLIITEYTSTSGKFIKLLGINQSLSGKYEFDPNAAGAVQGNDIPVVRYADILLARAEALNELNGPAQEAIDLINQVRSRAGAAPIQVGNFTKETLRDRILQEREWEFYTEMKRREDLIRHGKLISNATAKGKKAQPFHVLFPLPITELNANANLEQNEGY</sequence>
<evidence type="ECO:0000256" key="4">
    <source>
        <dbReference type="ARBA" id="ARBA00023136"/>
    </source>
</evidence>
<feature type="domain" description="SusD-like N-terminal" evidence="7">
    <location>
        <begin position="45"/>
        <end position="214"/>
    </location>
</feature>
<dbReference type="Gene3D" id="1.25.40.390">
    <property type="match status" value="1"/>
</dbReference>
<organism evidence="8 9">
    <name type="scientific">Arundinibacter roseus</name>
    <dbReference type="NCBI Taxonomy" id="2070510"/>
    <lineage>
        <taxon>Bacteria</taxon>
        <taxon>Pseudomonadati</taxon>
        <taxon>Bacteroidota</taxon>
        <taxon>Cytophagia</taxon>
        <taxon>Cytophagales</taxon>
        <taxon>Spirosomataceae</taxon>
        <taxon>Arundinibacter</taxon>
    </lineage>
</organism>
<keyword evidence="3" id="KW-0732">Signal</keyword>
<evidence type="ECO:0000256" key="1">
    <source>
        <dbReference type="ARBA" id="ARBA00004442"/>
    </source>
</evidence>
<dbReference type="Pfam" id="PF07980">
    <property type="entry name" value="SusD_RagB"/>
    <property type="match status" value="1"/>
</dbReference>
<dbReference type="Proteomes" id="UP000295706">
    <property type="component" value="Unassembled WGS sequence"/>
</dbReference>
<comment type="similarity">
    <text evidence="2">Belongs to the SusD family.</text>
</comment>
<gene>
    <name evidence="8" type="ORF">EZE20_05090</name>
</gene>
<dbReference type="EMBL" id="SMJU01000003">
    <property type="protein sequence ID" value="TDB67327.1"/>
    <property type="molecule type" value="Genomic_DNA"/>
</dbReference>
<dbReference type="InterPro" id="IPR033985">
    <property type="entry name" value="SusD-like_N"/>
</dbReference>
<reference evidence="8 9" key="1">
    <citation type="submission" date="2019-02" db="EMBL/GenBank/DDBJ databases">
        <title>Arundinibacter roseus gen. nov., sp. nov., a new member of the family Cytophagaceae.</title>
        <authorList>
            <person name="Szuroczki S."/>
            <person name="Khayer B."/>
            <person name="Sproer C."/>
            <person name="Toumi M."/>
            <person name="Szabo A."/>
            <person name="Felfoldi T."/>
            <person name="Schumann P."/>
            <person name="Toth E."/>
        </authorList>
    </citation>
    <scope>NUCLEOTIDE SEQUENCE [LARGE SCALE GENOMIC DNA]</scope>
    <source>
        <strain evidence="8 9">DMA-k-7a</strain>
    </source>
</reference>
<dbReference type="AlphaFoldDB" id="A0A4R4KH01"/>
<evidence type="ECO:0000313" key="9">
    <source>
        <dbReference type="Proteomes" id="UP000295706"/>
    </source>
</evidence>
<name>A0A4R4KH01_9BACT</name>
<keyword evidence="4" id="KW-0472">Membrane</keyword>
<dbReference type="InterPro" id="IPR011990">
    <property type="entry name" value="TPR-like_helical_dom_sf"/>
</dbReference>
<protein>
    <submittedName>
        <fullName evidence="8">RagB/SusD family nutrient uptake outer membrane protein</fullName>
    </submittedName>
</protein>
<evidence type="ECO:0000259" key="7">
    <source>
        <dbReference type="Pfam" id="PF14322"/>
    </source>
</evidence>
<evidence type="ECO:0000313" key="8">
    <source>
        <dbReference type="EMBL" id="TDB67327.1"/>
    </source>
</evidence>
<evidence type="ECO:0000256" key="2">
    <source>
        <dbReference type="ARBA" id="ARBA00006275"/>
    </source>
</evidence>
<dbReference type="Pfam" id="PF14322">
    <property type="entry name" value="SusD-like_3"/>
    <property type="match status" value="1"/>
</dbReference>